<organism evidence="1 2">
    <name type="scientific">Alligator mississippiensis</name>
    <name type="common">American alligator</name>
    <dbReference type="NCBI Taxonomy" id="8496"/>
    <lineage>
        <taxon>Eukaryota</taxon>
        <taxon>Metazoa</taxon>
        <taxon>Chordata</taxon>
        <taxon>Craniata</taxon>
        <taxon>Vertebrata</taxon>
        <taxon>Euteleostomi</taxon>
        <taxon>Archelosauria</taxon>
        <taxon>Archosauria</taxon>
        <taxon>Crocodylia</taxon>
        <taxon>Alligatoridae</taxon>
        <taxon>Alligatorinae</taxon>
        <taxon>Alligator</taxon>
    </lineage>
</organism>
<dbReference type="Proteomes" id="UP000050525">
    <property type="component" value="Unassembled WGS sequence"/>
</dbReference>
<accession>A0A151P7L6</accession>
<proteinExistence type="predicted"/>
<protein>
    <submittedName>
        <fullName evidence="1">Uncharacterized protein</fullName>
    </submittedName>
</protein>
<gene>
    <name evidence="1" type="ORF">Y1Q_0007325</name>
</gene>
<dbReference type="EMBL" id="AKHW03000635">
    <property type="protein sequence ID" value="KYO45013.1"/>
    <property type="molecule type" value="Genomic_DNA"/>
</dbReference>
<evidence type="ECO:0000313" key="1">
    <source>
        <dbReference type="EMBL" id="KYO45013.1"/>
    </source>
</evidence>
<name>A0A151P7L6_ALLMI</name>
<evidence type="ECO:0000313" key="2">
    <source>
        <dbReference type="Proteomes" id="UP000050525"/>
    </source>
</evidence>
<reference evidence="1 2" key="1">
    <citation type="journal article" date="2012" name="Genome Biol.">
        <title>Sequencing three crocodilian genomes to illuminate the evolution of archosaurs and amniotes.</title>
        <authorList>
            <person name="St John J.A."/>
            <person name="Braun E.L."/>
            <person name="Isberg S.R."/>
            <person name="Miles L.G."/>
            <person name="Chong A.Y."/>
            <person name="Gongora J."/>
            <person name="Dalzell P."/>
            <person name="Moran C."/>
            <person name="Bed'hom B."/>
            <person name="Abzhanov A."/>
            <person name="Burgess S.C."/>
            <person name="Cooksey A.M."/>
            <person name="Castoe T.A."/>
            <person name="Crawford N.G."/>
            <person name="Densmore L.D."/>
            <person name="Drew J.C."/>
            <person name="Edwards S.V."/>
            <person name="Faircloth B.C."/>
            <person name="Fujita M.K."/>
            <person name="Greenwold M.J."/>
            <person name="Hoffmann F.G."/>
            <person name="Howard J.M."/>
            <person name="Iguchi T."/>
            <person name="Janes D.E."/>
            <person name="Khan S.Y."/>
            <person name="Kohno S."/>
            <person name="de Koning A.J."/>
            <person name="Lance S.L."/>
            <person name="McCarthy F.M."/>
            <person name="McCormack J.E."/>
            <person name="Merchant M.E."/>
            <person name="Peterson D.G."/>
            <person name="Pollock D.D."/>
            <person name="Pourmand N."/>
            <person name="Raney B.J."/>
            <person name="Roessler K.A."/>
            <person name="Sanford J.R."/>
            <person name="Sawyer R.H."/>
            <person name="Schmidt C.J."/>
            <person name="Triplett E.W."/>
            <person name="Tuberville T.D."/>
            <person name="Venegas-Anaya M."/>
            <person name="Howard J.T."/>
            <person name="Jarvis E.D."/>
            <person name="Guillette L.J.Jr."/>
            <person name="Glenn T.C."/>
            <person name="Green R.E."/>
            <person name="Ray D.A."/>
        </authorList>
    </citation>
    <scope>NUCLEOTIDE SEQUENCE [LARGE SCALE GENOMIC DNA]</scope>
    <source>
        <strain evidence="1">KSC_2009_1</strain>
    </source>
</reference>
<dbReference type="AlphaFoldDB" id="A0A151P7L6"/>
<sequence length="119" mass="12238">MDGSQGGGPGTLLSLTMPSDISSGICFESLSGEMLYKWTGCPGPPLAVVTAKVQSLLLDECSSSSKPVFCATDLGLGLGIVKYYMMTKAAVNPSKPSCGNGVGHQFLTELGDLGGSEWT</sequence>
<keyword evidence="2" id="KW-1185">Reference proteome</keyword>
<comment type="caution">
    <text evidence="1">The sequence shown here is derived from an EMBL/GenBank/DDBJ whole genome shotgun (WGS) entry which is preliminary data.</text>
</comment>